<reference evidence="1" key="1">
    <citation type="journal article" date="2023" name="Int. J. Syst. Evol. Microbiol.">
        <title>Collibacillus ludicampi gen. nov., sp. nov., a new soil bacterium of the family Alicyclobacillaceae.</title>
        <authorList>
            <person name="Jojima T."/>
            <person name="Ioku Y."/>
            <person name="Fukuta Y."/>
            <person name="Shirasaka N."/>
            <person name="Matsumura Y."/>
            <person name="Mori M."/>
        </authorList>
    </citation>
    <scope>NUCLEOTIDE SEQUENCE</scope>
    <source>
        <strain evidence="1">TP075</strain>
    </source>
</reference>
<dbReference type="RefSeq" id="WP_282200576.1">
    <property type="nucleotide sequence ID" value="NZ_BOQE01000001.1"/>
</dbReference>
<dbReference type="EMBL" id="BOQE01000001">
    <property type="protein sequence ID" value="GIM47618.1"/>
    <property type="molecule type" value="Genomic_DNA"/>
</dbReference>
<evidence type="ECO:0000313" key="1">
    <source>
        <dbReference type="EMBL" id="GIM47618.1"/>
    </source>
</evidence>
<evidence type="ECO:0000313" key="2">
    <source>
        <dbReference type="Proteomes" id="UP001057291"/>
    </source>
</evidence>
<sequence>MVNIEERRHWLEDGQEPTLPYYIEFADGRRGEAANPSRLMDLIIHEYFSDVDDPHTFYLLGVKCLRDIASGPLAMMGVRATVYDGVGPFYDSAISRYKDEVDEESELEFQNPDDPVMLDGWDPWTVVASLIKAGYIKVCEKYPTWSGEGPVRKRKCDGCVFREEVFEDEKGKWIYCSSWEMELGFENAGHNCPYITHGTPYEDYHEVKPEELPDPATWKPDWVPISNRKKEYIGFRRQK</sequence>
<accession>A0AAV4LIK4</accession>
<comment type="caution">
    <text evidence="1">The sequence shown here is derived from an EMBL/GenBank/DDBJ whole genome shotgun (WGS) entry which is preliminary data.</text>
</comment>
<dbReference type="AlphaFoldDB" id="A0AAV4LIK4"/>
<name>A0AAV4LIK4_9BACL</name>
<dbReference type="Proteomes" id="UP001057291">
    <property type="component" value="Unassembled WGS sequence"/>
</dbReference>
<gene>
    <name evidence="1" type="ORF">DNHGIG_31670</name>
</gene>
<proteinExistence type="predicted"/>
<protein>
    <submittedName>
        <fullName evidence="1">Uncharacterized protein</fullName>
    </submittedName>
</protein>
<organism evidence="1 2">
    <name type="scientific">Collibacillus ludicampi</name>
    <dbReference type="NCBI Taxonomy" id="2771369"/>
    <lineage>
        <taxon>Bacteria</taxon>
        <taxon>Bacillati</taxon>
        <taxon>Bacillota</taxon>
        <taxon>Bacilli</taxon>
        <taxon>Bacillales</taxon>
        <taxon>Alicyclobacillaceae</taxon>
        <taxon>Collibacillus</taxon>
    </lineage>
</organism>
<keyword evidence="2" id="KW-1185">Reference proteome</keyword>